<keyword evidence="3" id="KW-1185">Reference proteome</keyword>
<accession>A0A9W6XTI6</accession>
<dbReference type="OrthoDB" id="69592at2759"/>
<sequence length="655" mass="72674">MTTSKTADEIRGIIDARNLDVVASHFDQDNADVDPYVVCEGVSVTIGTLGSMTARRAANPKKEADATFGPRGRTPNQTPPPAPRTVADWVTLAVEVGRYQTWASLVEAAQWWCNYSGIQYILLLKIGPEGFQMQYALYDIANRSRRYQSPVAMSSSSPLPSLPTAAQDSAIESLPTSALSPTATPLAWSTPCSSSQAASQAVDVPLAQATVESEAEKSDAEGAEELAIDEVDSDEPDDSADEDWSTGDASIEDEVEEALTGESTGSETEVEEDISNSLLDLDMQQRVSKLIREDKCEHHCLEGKARELEWLICSLGQMTKGERTTCILTLIGVLMQTDTSVRRRRAGERETFHYYLPLVGHICRPSFANCLGVQPLTIQRYKRRVREGNISAKVQGNKLNKNASKIDAVWLVKWFIEFAAGVGEVVPVRVRTQKTKDGVVKKYYSRENYTLLPATFTWEALYEDMHQFVSLGLRVNTPALSTFRKLLSLHCPNIKIRSAQANVCDLCTIYQARMKRGATAEQTEELGQHTESTQRMRREYKKDKAAATKSESDVAVIVMDFSQNLTIPSVTSTHSQWYFCSLLAVNVFGIFYENEGTQTIYLYDEFSSGKGSDQINSMLHHFIRTVILPAGKKQLIVYADNCSGQNKNNLVIKFS</sequence>
<proteinExistence type="predicted"/>
<dbReference type="PANTHER" id="PTHR34415:SF1">
    <property type="entry name" value="INTEGRASE CATALYTIC DOMAIN-CONTAINING PROTEIN"/>
    <property type="match status" value="1"/>
</dbReference>
<reference evidence="2" key="1">
    <citation type="submission" date="2023-04" db="EMBL/GenBank/DDBJ databases">
        <title>Phytophthora fragariaefolia NBRC 109709.</title>
        <authorList>
            <person name="Ichikawa N."/>
            <person name="Sato H."/>
            <person name="Tonouchi N."/>
        </authorList>
    </citation>
    <scope>NUCLEOTIDE SEQUENCE</scope>
    <source>
        <strain evidence="2">NBRC 109709</strain>
    </source>
</reference>
<organism evidence="2 3">
    <name type="scientific">Phytophthora fragariaefolia</name>
    <dbReference type="NCBI Taxonomy" id="1490495"/>
    <lineage>
        <taxon>Eukaryota</taxon>
        <taxon>Sar</taxon>
        <taxon>Stramenopiles</taxon>
        <taxon>Oomycota</taxon>
        <taxon>Peronosporomycetes</taxon>
        <taxon>Peronosporales</taxon>
        <taxon>Peronosporaceae</taxon>
        <taxon>Phytophthora</taxon>
    </lineage>
</organism>
<feature type="compositionally biased region" description="Acidic residues" evidence="1">
    <location>
        <begin position="221"/>
        <end position="259"/>
    </location>
</feature>
<evidence type="ECO:0000256" key="1">
    <source>
        <dbReference type="SAM" id="MobiDB-lite"/>
    </source>
</evidence>
<dbReference type="PANTHER" id="PTHR34415">
    <property type="entry name" value="INTEGRASE CATALYTIC DOMAIN-CONTAINING PROTEIN"/>
    <property type="match status" value="1"/>
</dbReference>
<dbReference type="Proteomes" id="UP001165121">
    <property type="component" value="Unassembled WGS sequence"/>
</dbReference>
<evidence type="ECO:0000313" key="3">
    <source>
        <dbReference type="Proteomes" id="UP001165121"/>
    </source>
</evidence>
<comment type="caution">
    <text evidence="2">The sequence shown here is derived from an EMBL/GenBank/DDBJ whole genome shotgun (WGS) entry which is preliminary data.</text>
</comment>
<name>A0A9W6XTI6_9STRA</name>
<feature type="region of interest" description="Disordered" evidence="1">
    <location>
        <begin position="209"/>
        <end position="276"/>
    </location>
</feature>
<gene>
    <name evidence="2" type="ORF">Pfra01_001620400</name>
</gene>
<protein>
    <submittedName>
        <fullName evidence="2">Unnamed protein product</fullName>
    </submittedName>
</protein>
<feature type="region of interest" description="Disordered" evidence="1">
    <location>
        <begin position="55"/>
        <end position="84"/>
    </location>
</feature>
<evidence type="ECO:0000313" key="2">
    <source>
        <dbReference type="EMBL" id="GMF45363.1"/>
    </source>
</evidence>
<dbReference type="EMBL" id="BSXT01001808">
    <property type="protein sequence ID" value="GMF45363.1"/>
    <property type="molecule type" value="Genomic_DNA"/>
</dbReference>
<dbReference type="AlphaFoldDB" id="A0A9W6XTI6"/>